<feature type="domain" description="DNA-directed RNA polymerase III subunit RPC3 winged-helix" evidence="6">
    <location>
        <begin position="461"/>
        <end position="527"/>
    </location>
</feature>
<accession>A0A5J4YVA9</accession>
<evidence type="ECO:0000313" key="8">
    <source>
        <dbReference type="Proteomes" id="UP000324585"/>
    </source>
</evidence>
<keyword evidence="4 5" id="KW-0539">Nucleus</keyword>
<dbReference type="EMBL" id="VRMN01000003">
    <property type="protein sequence ID" value="KAA8495296.1"/>
    <property type="molecule type" value="Genomic_DNA"/>
</dbReference>
<dbReference type="AlphaFoldDB" id="A0A5J4YVA9"/>
<dbReference type="Proteomes" id="UP000324585">
    <property type="component" value="Unassembled WGS sequence"/>
</dbReference>
<dbReference type="InterPro" id="IPR036388">
    <property type="entry name" value="WH-like_DNA-bd_sf"/>
</dbReference>
<protein>
    <recommendedName>
        <fullName evidence="5">DNA-directed RNA polymerase III subunit RPC3</fullName>
        <shortName evidence="5">RNA polymerase III subunit C3</shortName>
    </recommendedName>
</protein>
<comment type="subcellular location">
    <subcellularLocation>
        <location evidence="1 5">Nucleus</location>
    </subcellularLocation>
</comment>
<dbReference type="Gene3D" id="1.10.10.10">
    <property type="entry name" value="Winged helix-like DNA-binding domain superfamily/Winged helix DNA-binding domain"/>
    <property type="match status" value="1"/>
</dbReference>
<comment type="caution">
    <text evidence="7">The sequence shown here is derived from an EMBL/GenBank/DDBJ whole genome shotgun (WGS) entry which is preliminary data.</text>
</comment>
<evidence type="ECO:0000256" key="5">
    <source>
        <dbReference type="RuleBase" id="RU367076"/>
    </source>
</evidence>
<evidence type="ECO:0000256" key="2">
    <source>
        <dbReference type="ARBA" id="ARBA00022478"/>
    </source>
</evidence>
<dbReference type="InterPro" id="IPR039748">
    <property type="entry name" value="RPC3"/>
</dbReference>
<evidence type="ECO:0000313" key="7">
    <source>
        <dbReference type="EMBL" id="KAA8495296.1"/>
    </source>
</evidence>
<comment type="similarity">
    <text evidence="5">Belongs to the eukaryotic RPC3/POLR3C RNA polymerase subunit family.</text>
</comment>
<dbReference type="InterPro" id="IPR055207">
    <property type="entry name" value="POLR3C_WHD"/>
</dbReference>
<evidence type="ECO:0000256" key="1">
    <source>
        <dbReference type="ARBA" id="ARBA00004123"/>
    </source>
</evidence>
<name>A0A5J4YVA9_PORPP</name>
<keyword evidence="2 5" id="KW-0240">DNA-directed RNA polymerase</keyword>
<sequence length="621" mass="70287">MPSLRGTVGVHLLDVGYCLALVRRGVGVGVCRGTGVGWHEAEEMVVIGIELAVAIVRIWHGLDASHVVHALLVNDELTVRQLVQVCYKLQLQYARLASTRAAIPAPPLEHRLTRARVAEQIKTLVRHGLVQFRALAARSKADARRPDMAKPRQLRKGQYRADAQRVLALLRYPMYARVVERRMGADAKRAFLELLKLGMASANDLCCSLSTDATAHEESILQLCEEWYDSGFVYMVADSDLGSQKLVDERDGDGVFDMDQLDSASLLASGSRKRSARHVEDSTQAWGTKKRRLSVHEKKDNRLGTRDTTTVWRPNIPVLDALCTLDFVEDCTERDCSREAALVLRELMLPFSLDNICQHRVCLQQEAHPFEIFHADFFGDKNMQGAFLENDVLEDGLFAGHALSAVETQKAVSALCEQYVGHVTRSRHGVHVHVPELVASFQLRALKEIVFNKFPGYSGRMNARRLFEAILEKKAVEQKYLSEMCMLPLKQSNELLYRMFERGFLVVNEVPTSADMKGNRNYFLWRVDLKQSYRAAWNLSMKALFNLIYVREGEVERMIRRLDSRSRHTAAAASDSNGKAVQTPENLSEWDHEDNILRSRIADLTWSILRLNDSILLFANQ</sequence>
<comment type="function">
    <text evidence="5">DNA-dependent RNA polymerase catalyzes the transcription of DNA into RNA using the four ribonucleoside triphosphates as substrates. Specific core component of RNA polymerase III which synthesizes small RNAs, such as 5S rRNA and tRNAs.</text>
</comment>
<reference evidence="8" key="1">
    <citation type="journal article" date="2019" name="Nat. Commun.">
        <title>Expansion of phycobilisome linker gene families in mesophilic red algae.</title>
        <authorList>
            <person name="Lee J."/>
            <person name="Kim D."/>
            <person name="Bhattacharya D."/>
            <person name="Yoon H.S."/>
        </authorList>
    </citation>
    <scope>NUCLEOTIDE SEQUENCE [LARGE SCALE GENOMIC DNA]</scope>
    <source>
        <strain evidence="8">CCMP 1328</strain>
    </source>
</reference>
<dbReference type="GO" id="GO:0003697">
    <property type="term" value="F:single-stranded DNA binding"/>
    <property type="evidence" value="ECO:0007669"/>
    <property type="project" value="UniProtKB-UniRule"/>
</dbReference>
<comment type="subunit">
    <text evidence="5">Component of the RNA polymerase III (Pol III) complex consisting of 17 subunits.</text>
</comment>
<dbReference type="PANTHER" id="PTHR12949:SF0">
    <property type="entry name" value="DNA-DIRECTED RNA POLYMERASE III SUBUNIT RPC3"/>
    <property type="match status" value="1"/>
</dbReference>
<dbReference type="OrthoDB" id="272392at2759"/>
<evidence type="ECO:0000256" key="3">
    <source>
        <dbReference type="ARBA" id="ARBA00023163"/>
    </source>
</evidence>
<proteinExistence type="inferred from homology"/>
<keyword evidence="3 5" id="KW-0804">Transcription</keyword>
<dbReference type="PANTHER" id="PTHR12949">
    <property type="entry name" value="RNA POLYMERASE III DNA DIRECTED -RELATED"/>
    <property type="match status" value="1"/>
</dbReference>
<keyword evidence="8" id="KW-1185">Reference proteome</keyword>
<dbReference type="Pfam" id="PF22536">
    <property type="entry name" value="WHD_POLR3C"/>
    <property type="match status" value="1"/>
</dbReference>
<gene>
    <name evidence="7" type="ORF">FVE85_1451</name>
</gene>
<evidence type="ECO:0000259" key="6">
    <source>
        <dbReference type="Pfam" id="PF22536"/>
    </source>
</evidence>
<evidence type="ECO:0000256" key="4">
    <source>
        <dbReference type="ARBA" id="ARBA00023242"/>
    </source>
</evidence>
<dbReference type="GO" id="GO:0005666">
    <property type="term" value="C:RNA polymerase III complex"/>
    <property type="evidence" value="ECO:0007669"/>
    <property type="project" value="UniProtKB-UniRule"/>
</dbReference>
<organism evidence="7 8">
    <name type="scientific">Porphyridium purpureum</name>
    <name type="common">Red alga</name>
    <name type="synonym">Porphyridium cruentum</name>
    <dbReference type="NCBI Taxonomy" id="35688"/>
    <lineage>
        <taxon>Eukaryota</taxon>
        <taxon>Rhodophyta</taxon>
        <taxon>Bangiophyceae</taxon>
        <taxon>Porphyridiales</taxon>
        <taxon>Porphyridiaceae</taxon>
        <taxon>Porphyridium</taxon>
    </lineage>
</organism>